<keyword evidence="1" id="KW-0812">Transmembrane</keyword>
<organism evidence="2 3">
    <name type="scientific">Amycolatopsis marina</name>
    <dbReference type="NCBI Taxonomy" id="490629"/>
    <lineage>
        <taxon>Bacteria</taxon>
        <taxon>Bacillati</taxon>
        <taxon>Actinomycetota</taxon>
        <taxon>Actinomycetes</taxon>
        <taxon>Pseudonocardiales</taxon>
        <taxon>Pseudonocardiaceae</taxon>
        <taxon>Amycolatopsis</taxon>
    </lineage>
</organism>
<evidence type="ECO:0000313" key="3">
    <source>
        <dbReference type="Proteomes" id="UP000243799"/>
    </source>
</evidence>
<protein>
    <recommendedName>
        <fullName evidence="4">DUF2537 domain-containing protein</fullName>
    </recommendedName>
</protein>
<feature type="transmembrane region" description="Helical" evidence="1">
    <location>
        <begin position="179"/>
        <end position="202"/>
    </location>
</feature>
<dbReference type="OrthoDB" id="3573230at2"/>
<dbReference type="InterPro" id="IPR024244">
    <property type="entry name" value="DUF2537"/>
</dbReference>
<reference evidence="3" key="1">
    <citation type="submission" date="2016-10" db="EMBL/GenBank/DDBJ databases">
        <authorList>
            <person name="Varghese N."/>
            <person name="Submissions S."/>
        </authorList>
    </citation>
    <scope>NUCLEOTIDE SEQUENCE [LARGE SCALE GENOMIC DNA]</scope>
    <source>
        <strain evidence="3">CGMCC 4.3568</strain>
    </source>
</reference>
<dbReference type="Proteomes" id="UP000243799">
    <property type="component" value="Unassembled WGS sequence"/>
</dbReference>
<evidence type="ECO:0008006" key="4">
    <source>
        <dbReference type="Google" id="ProtNLM"/>
    </source>
</evidence>
<feature type="transmembrane region" description="Helical" evidence="1">
    <location>
        <begin position="122"/>
        <end position="144"/>
    </location>
</feature>
<feature type="transmembrane region" description="Helical" evidence="1">
    <location>
        <begin position="151"/>
        <end position="173"/>
    </location>
</feature>
<name>A0A1I1CMP5_9PSEU</name>
<sequence>MELRVEGERAVLGAQGREVDLRSVALAIDLADALQEWARVAAALRRASTEAEAEPEAARMVSQRGRQLAGRVAAAVGTPVTYVDPVTSEPLLVSPPARPPASSRLLRRFLGPGQPSEEPTPWGTGLLVAAFVAVVAVVAMLALATTLATETAGWIAVAAALVVTLGLAPSLWLARKLPVLRWVVLGVAAGVATSWIGVLVIAF</sequence>
<dbReference type="STRING" id="490629.SAMN05216266_13015"/>
<gene>
    <name evidence="2" type="ORF">SAMN05216266_13015</name>
</gene>
<proteinExistence type="predicted"/>
<dbReference type="AlphaFoldDB" id="A0A1I1CMP5"/>
<evidence type="ECO:0000313" key="2">
    <source>
        <dbReference type="EMBL" id="SFB62178.1"/>
    </source>
</evidence>
<accession>A0A1I1CMP5</accession>
<dbReference type="Pfam" id="PF10801">
    <property type="entry name" value="DUF2537"/>
    <property type="match status" value="1"/>
</dbReference>
<dbReference type="RefSeq" id="WP_091679032.1">
    <property type="nucleotide sequence ID" value="NZ_FOKG01000030.1"/>
</dbReference>
<evidence type="ECO:0000256" key="1">
    <source>
        <dbReference type="SAM" id="Phobius"/>
    </source>
</evidence>
<dbReference type="EMBL" id="FOKG01000030">
    <property type="protein sequence ID" value="SFB62178.1"/>
    <property type="molecule type" value="Genomic_DNA"/>
</dbReference>
<keyword evidence="1" id="KW-1133">Transmembrane helix</keyword>
<keyword evidence="3" id="KW-1185">Reference proteome</keyword>
<keyword evidence="1" id="KW-0472">Membrane</keyword>